<reference evidence="20" key="2">
    <citation type="submission" date="2025-08" db="UniProtKB">
        <authorList>
            <consortium name="Ensembl"/>
        </authorList>
    </citation>
    <scope>IDENTIFICATION</scope>
</reference>
<accession>A0A8C4TFM2</accession>
<organism evidence="20 21">
    <name type="scientific">Erpetoichthys calabaricus</name>
    <name type="common">Rope fish</name>
    <name type="synonym">Calamoichthys calabaricus</name>
    <dbReference type="NCBI Taxonomy" id="27687"/>
    <lineage>
        <taxon>Eukaryota</taxon>
        <taxon>Metazoa</taxon>
        <taxon>Chordata</taxon>
        <taxon>Craniata</taxon>
        <taxon>Vertebrata</taxon>
        <taxon>Euteleostomi</taxon>
        <taxon>Actinopterygii</taxon>
        <taxon>Polypteriformes</taxon>
        <taxon>Polypteridae</taxon>
        <taxon>Erpetoichthys</taxon>
    </lineage>
</organism>
<evidence type="ECO:0000256" key="16">
    <source>
        <dbReference type="SAM" id="MobiDB-lite"/>
    </source>
</evidence>
<feature type="region of interest" description="Disordered" evidence="16">
    <location>
        <begin position="616"/>
        <end position="656"/>
    </location>
</feature>
<dbReference type="Gene3D" id="1.10.1410.10">
    <property type="match status" value="1"/>
</dbReference>
<evidence type="ECO:0000256" key="8">
    <source>
        <dbReference type="ARBA" id="ARBA00022723"/>
    </source>
</evidence>
<dbReference type="InterPro" id="IPR007012">
    <property type="entry name" value="PolA_pol_cen_dom"/>
</dbReference>
<dbReference type="GeneTree" id="ENSGT00940000156467"/>
<dbReference type="FunFam" id="3.30.460.10:FF:000002">
    <property type="entry name" value="Poly(A) polymerase alpha, putative"/>
    <property type="match status" value="1"/>
</dbReference>
<keyword evidence="21" id="KW-1185">Reference proteome</keyword>
<keyword evidence="13" id="KW-0464">Manganese</keyword>
<evidence type="ECO:0000256" key="11">
    <source>
        <dbReference type="ARBA" id="ARBA00022842"/>
    </source>
</evidence>
<reference evidence="20" key="3">
    <citation type="submission" date="2025-09" db="UniProtKB">
        <authorList>
            <consortium name="Ensembl"/>
        </authorList>
    </citation>
    <scope>IDENTIFICATION</scope>
</reference>
<dbReference type="GO" id="GO:0031123">
    <property type="term" value="P:RNA 3'-end processing"/>
    <property type="evidence" value="ECO:0007669"/>
    <property type="project" value="InterPro"/>
</dbReference>
<feature type="domain" description="Poly(A) polymerase nucleotidyltransferase" evidence="19">
    <location>
        <begin position="23"/>
        <end position="216"/>
    </location>
</feature>
<dbReference type="AlphaFoldDB" id="A0A8C4TFM2"/>
<dbReference type="Ensembl" id="ENSECRT00000031210.1">
    <property type="protein sequence ID" value="ENSECRP00000030566.1"/>
    <property type="gene ID" value="ENSECRG00000020728.1"/>
</dbReference>
<keyword evidence="11" id="KW-0460">Magnesium</keyword>
<comment type="subcellular location">
    <subcellularLocation>
        <location evidence="3">Nucleus</location>
    </subcellularLocation>
</comment>
<dbReference type="Pfam" id="PF04928">
    <property type="entry name" value="PAP_central"/>
    <property type="match status" value="1"/>
</dbReference>
<dbReference type="Pfam" id="PF04926">
    <property type="entry name" value="PAP_RNA-bind"/>
    <property type="match status" value="2"/>
</dbReference>
<dbReference type="GO" id="GO:1990817">
    <property type="term" value="F:poly(A) RNA polymerase activity"/>
    <property type="evidence" value="ECO:0007669"/>
    <property type="project" value="UniProtKB-EC"/>
</dbReference>
<sequence length="742" mass="83408">MKEMSVSNILQGGQLQQPQKHYGITSSISLAFPREIDNLYTQKLIEAMRPFGVFEEEEELSHRLVVLGKLNELVKEWIVEVSESKNLPPSAIANVGGKIFTFGSYRLGVHTKGADIDALCVAPRHVERSDFFQSFFEKLRKHEGIKDLRAVEDAFVPVIKFKFDSIEIDLLFARLALQSIPDNLDLRGDSHLRNLDIRCIRSLNGCRVTDEILYLVPNKENFRLTLRAVKLWAKRRGIYSNMLGFLGGVSWAMLVARTCQLYPNAVAATLVHKFFLVFSKWEWPNPVLLKQPEDSNLNLPVWDPRVNPSDRYHLMPIITPAYPQQNSTYNVSTSTRTIMNEEFKHGLSVTDEILQGKAEWPKLFEPPAFFQKYKHYIVLTASASTEENHLEWVGLVESKIRVLVGNLERNEYITLAHVNPQSFPGSSMQQTEGDFVSMWFIGIMFKKVENAESVNIDLTYDIQAFTDTVYRQANNISMLKDGMKIEATHVKRKQLHQYLPPEILQRKKKSIAEINRSSNGGATKRTSLDGNYLDSSRDTDSGTPCSSPTLACKSTRLEVSGEDLQNVLPSKTLPFVLNDLEMADTSSKGMSIPVIGQPIQPAVVSTIPTVVRRGFTSLASPPNHQPGSQMTNGLLNTNANSASKRPHSPSMDESPKRIKDMEMLVTLSNDSAFKHPYPPGSSGLEEQEEQDDVIGSKPMPIPTIDTSRSQRLPSKELPDSSSPLPTSNLRVIKNSIRLTLNR</sequence>
<evidence type="ECO:0000256" key="15">
    <source>
        <dbReference type="ARBA" id="ARBA00048830"/>
    </source>
</evidence>
<feature type="region of interest" description="Disordered" evidence="16">
    <location>
        <begin position="514"/>
        <end position="549"/>
    </location>
</feature>
<evidence type="ECO:0000313" key="21">
    <source>
        <dbReference type="Proteomes" id="UP000694620"/>
    </source>
</evidence>
<reference evidence="20" key="1">
    <citation type="submission" date="2021-06" db="EMBL/GenBank/DDBJ databases">
        <authorList>
            <consortium name="Wellcome Sanger Institute Data Sharing"/>
        </authorList>
    </citation>
    <scope>NUCLEOTIDE SEQUENCE [LARGE SCALE GENOMIC DNA]</scope>
</reference>
<dbReference type="Gene3D" id="3.30.70.590">
    <property type="entry name" value="Poly(A) polymerase predicted RNA binding domain"/>
    <property type="match status" value="1"/>
</dbReference>
<dbReference type="GO" id="GO:0005634">
    <property type="term" value="C:nucleus"/>
    <property type="evidence" value="ECO:0007669"/>
    <property type="project" value="UniProtKB-SubCell"/>
</dbReference>
<dbReference type="GO" id="GO:0005524">
    <property type="term" value="F:ATP binding"/>
    <property type="evidence" value="ECO:0007669"/>
    <property type="project" value="UniProtKB-KW"/>
</dbReference>
<evidence type="ECO:0000259" key="19">
    <source>
        <dbReference type="Pfam" id="PF20750"/>
    </source>
</evidence>
<keyword evidence="12" id="KW-0694">RNA-binding</keyword>
<dbReference type="EC" id="2.7.7.19" evidence="5"/>
<evidence type="ECO:0000256" key="1">
    <source>
        <dbReference type="ARBA" id="ARBA00001936"/>
    </source>
</evidence>
<keyword evidence="6" id="KW-0507">mRNA processing</keyword>
<evidence type="ECO:0000256" key="3">
    <source>
        <dbReference type="ARBA" id="ARBA00004123"/>
    </source>
</evidence>
<dbReference type="Proteomes" id="UP000694620">
    <property type="component" value="Chromosome 15"/>
</dbReference>
<keyword evidence="8" id="KW-0479">Metal-binding</keyword>
<comment type="similarity">
    <text evidence="4">Belongs to the poly(A) polymerase family.</text>
</comment>
<dbReference type="GO" id="GO:0003723">
    <property type="term" value="F:RNA binding"/>
    <property type="evidence" value="ECO:0007669"/>
    <property type="project" value="UniProtKB-KW"/>
</dbReference>
<dbReference type="InterPro" id="IPR007010">
    <property type="entry name" value="PolA_pol_RNA-bd_dom"/>
</dbReference>
<dbReference type="GO" id="GO:0046872">
    <property type="term" value="F:metal ion binding"/>
    <property type="evidence" value="ECO:0007669"/>
    <property type="project" value="UniProtKB-KW"/>
</dbReference>
<dbReference type="SUPFAM" id="SSF81631">
    <property type="entry name" value="PAP/OAS1 substrate-binding domain"/>
    <property type="match status" value="1"/>
</dbReference>
<evidence type="ECO:0000256" key="4">
    <source>
        <dbReference type="ARBA" id="ARBA00010912"/>
    </source>
</evidence>
<evidence type="ECO:0000259" key="18">
    <source>
        <dbReference type="Pfam" id="PF04928"/>
    </source>
</evidence>
<feature type="domain" description="Poly(A) polymerase RNA-binding" evidence="17">
    <location>
        <begin position="434"/>
        <end position="509"/>
    </location>
</feature>
<keyword evidence="10" id="KW-0067">ATP-binding</keyword>
<feature type="compositionally biased region" description="Polar residues" evidence="16">
    <location>
        <begin position="617"/>
        <end position="643"/>
    </location>
</feature>
<evidence type="ECO:0000313" key="20">
    <source>
        <dbReference type="Ensembl" id="ENSECRP00000030566.1"/>
    </source>
</evidence>
<dbReference type="SUPFAM" id="SSF81301">
    <property type="entry name" value="Nucleotidyltransferase"/>
    <property type="match status" value="1"/>
</dbReference>
<comment type="cofactor">
    <cofactor evidence="2">
        <name>Mg(2+)</name>
        <dbReference type="ChEBI" id="CHEBI:18420"/>
    </cofactor>
</comment>
<dbReference type="Pfam" id="PF20750">
    <property type="entry name" value="PAP_NTPase"/>
    <property type="match status" value="1"/>
</dbReference>
<feature type="region of interest" description="Disordered" evidence="16">
    <location>
        <begin position="671"/>
        <end position="727"/>
    </location>
</feature>
<dbReference type="InterPro" id="IPR043519">
    <property type="entry name" value="NT_sf"/>
</dbReference>
<evidence type="ECO:0000256" key="7">
    <source>
        <dbReference type="ARBA" id="ARBA00022679"/>
    </source>
</evidence>
<name>A0A8C4TFM2_ERPCA</name>
<keyword evidence="7" id="KW-0808">Transferase</keyword>
<dbReference type="GO" id="GO:0006397">
    <property type="term" value="P:mRNA processing"/>
    <property type="evidence" value="ECO:0007669"/>
    <property type="project" value="UniProtKB-KW"/>
</dbReference>
<evidence type="ECO:0000256" key="13">
    <source>
        <dbReference type="ARBA" id="ARBA00023211"/>
    </source>
</evidence>
<dbReference type="PANTHER" id="PTHR10682">
    <property type="entry name" value="POLY A POLYMERASE"/>
    <property type="match status" value="1"/>
</dbReference>
<protein>
    <recommendedName>
        <fullName evidence="5">polynucleotide adenylyltransferase</fullName>
        <ecNumber evidence="5">2.7.7.19</ecNumber>
    </recommendedName>
</protein>
<keyword evidence="9" id="KW-0547">Nucleotide-binding</keyword>
<evidence type="ECO:0000259" key="17">
    <source>
        <dbReference type="Pfam" id="PF04926"/>
    </source>
</evidence>
<evidence type="ECO:0000256" key="5">
    <source>
        <dbReference type="ARBA" id="ARBA00012388"/>
    </source>
</evidence>
<gene>
    <name evidence="20" type="primary">PAPOLG</name>
</gene>
<dbReference type="InterPro" id="IPR048840">
    <property type="entry name" value="PolA_pol_NTPase"/>
</dbReference>
<dbReference type="PANTHER" id="PTHR10682:SF6">
    <property type="entry name" value="POLY(A) POLYMERASE GAMMA"/>
    <property type="match status" value="1"/>
</dbReference>
<feature type="domain" description="Poly(A) polymerase RNA-binding" evidence="17">
    <location>
        <begin position="369"/>
        <end position="433"/>
    </location>
</feature>
<evidence type="ECO:0000256" key="12">
    <source>
        <dbReference type="ARBA" id="ARBA00022884"/>
    </source>
</evidence>
<dbReference type="SUPFAM" id="SSF55003">
    <property type="entry name" value="PAP/Archaeal CCA-adding enzyme, C-terminal domain"/>
    <property type="match status" value="1"/>
</dbReference>
<evidence type="ECO:0000256" key="10">
    <source>
        <dbReference type="ARBA" id="ARBA00022840"/>
    </source>
</evidence>
<proteinExistence type="inferred from homology"/>
<dbReference type="Gene3D" id="3.30.460.10">
    <property type="entry name" value="Beta Polymerase, domain 2"/>
    <property type="match status" value="1"/>
</dbReference>
<comment type="cofactor">
    <cofactor evidence="1">
        <name>Mn(2+)</name>
        <dbReference type="ChEBI" id="CHEBI:29035"/>
    </cofactor>
</comment>
<evidence type="ECO:0000256" key="14">
    <source>
        <dbReference type="ARBA" id="ARBA00023242"/>
    </source>
</evidence>
<dbReference type="FunFam" id="3.30.70.590:FF:000001">
    <property type="entry name" value="Putative poly(A) polymerase gamma"/>
    <property type="match status" value="1"/>
</dbReference>
<evidence type="ECO:0000256" key="6">
    <source>
        <dbReference type="ARBA" id="ARBA00022664"/>
    </source>
</evidence>
<feature type="compositionally biased region" description="Polar residues" evidence="16">
    <location>
        <begin position="515"/>
        <end position="529"/>
    </location>
</feature>
<evidence type="ECO:0000256" key="9">
    <source>
        <dbReference type="ARBA" id="ARBA00022741"/>
    </source>
</evidence>
<feature type="domain" description="Poly(A) polymerase central" evidence="18">
    <location>
        <begin position="221"/>
        <end position="365"/>
    </location>
</feature>
<dbReference type="InterPro" id="IPR011068">
    <property type="entry name" value="NuclTrfase_I-like_C"/>
</dbReference>
<keyword evidence="14" id="KW-0539">Nucleus</keyword>
<comment type="catalytic activity">
    <reaction evidence="15">
        <text>RNA(n) + ATP = RNA(n)-3'-adenine ribonucleotide + diphosphate</text>
        <dbReference type="Rhea" id="RHEA:11332"/>
        <dbReference type="Rhea" id="RHEA-COMP:14527"/>
        <dbReference type="Rhea" id="RHEA-COMP:17347"/>
        <dbReference type="ChEBI" id="CHEBI:30616"/>
        <dbReference type="ChEBI" id="CHEBI:33019"/>
        <dbReference type="ChEBI" id="CHEBI:140395"/>
        <dbReference type="ChEBI" id="CHEBI:173115"/>
        <dbReference type="EC" id="2.7.7.19"/>
    </reaction>
</comment>
<evidence type="ECO:0000256" key="2">
    <source>
        <dbReference type="ARBA" id="ARBA00001946"/>
    </source>
</evidence>
<dbReference type="CDD" id="cd05402">
    <property type="entry name" value="NT_PAP_TUTase"/>
    <property type="match status" value="1"/>
</dbReference>
<dbReference type="FunFam" id="1.10.1410.10:FF:000001">
    <property type="entry name" value="Putative poly(A) polymerase gamma"/>
    <property type="match status" value="1"/>
</dbReference>